<dbReference type="Proteomes" id="UP000006352">
    <property type="component" value="Unassembled WGS sequence"/>
</dbReference>
<protein>
    <submittedName>
        <fullName evidence="1">Uncharacterized protein</fullName>
    </submittedName>
</protein>
<name>J4H2J0_9APHY</name>
<dbReference type="GeneID" id="24096520"/>
<dbReference type="STRING" id="599839.J4H2J0"/>
<dbReference type="AlphaFoldDB" id="J4H2J0"/>
<sequence>MAYAHYQSNGDNWGTSQFKFGAPPPPAFEPEASWDGTRYFQAHSFYSDPNFYNSVVGRMSMAAGIGFNEARHWHRRIYGGLVNLAQVLPADIGAAAAYEAYRIWKYHQNIVYQPLNNDPERQREALVAMAIAESTQLWQYTGRALDAYGRQDAAEAAAGTAQRIARRVLFMETAGAGAGGMGMGAGMGAGDMGMGAGMGAGGMGMGAGGMGMGAGMGAGVGAGGMSPGMGTGIGGGGMGGGLGGGSINPIDYANGGINTLNYAGRAGTGVIARDYARPRGIRRVSSASSTLSGLAAGGGGISPMSAAGTPIPSPRLGMGTGIGSGGIGAAPGMNAGMGMGAAGYPAAGTGALGGVGGAGTIPLNASVYGAGGLGGGVGTSGVMSGGTAGTMYGGIPGTTGGAVGAPMAGYGTQMGTTGMGGYPGYMGYQGYSGYTGGYPGQAQVIPPGSTVLVRERPRRRHRHRAHSVDRY</sequence>
<gene>
    <name evidence="1" type="ORF">FIBRA_03669</name>
</gene>
<organism evidence="1 2">
    <name type="scientific">Fibroporia radiculosa</name>
    <dbReference type="NCBI Taxonomy" id="599839"/>
    <lineage>
        <taxon>Eukaryota</taxon>
        <taxon>Fungi</taxon>
        <taxon>Dikarya</taxon>
        <taxon>Basidiomycota</taxon>
        <taxon>Agaricomycotina</taxon>
        <taxon>Agaricomycetes</taxon>
        <taxon>Polyporales</taxon>
        <taxon>Fibroporiaceae</taxon>
        <taxon>Fibroporia</taxon>
    </lineage>
</organism>
<evidence type="ECO:0000313" key="1">
    <source>
        <dbReference type="EMBL" id="CCM01609.1"/>
    </source>
</evidence>
<keyword evidence="2" id="KW-1185">Reference proteome</keyword>
<accession>J4H2J0</accession>
<dbReference type="OrthoDB" id="2802356at2759"/>
<dbReference type="HOGENOM" id="CLU_526890_0_0_1"/>
<dbReference type="InParanoid" id="J4H2J0"/>
<dbReference type="EMBL" id="HE797041">
    <property type="protein sequence ID" value="CCM01609.1"/>
    <property type="molecule type" value="Genomic_DNA"/>
</dbReference>
<evidence type="ECO:0000313" key="2">
    <source>
        <dbReference type="Proteomes" id="UP000006352"/>
    </source>
</evidence>
<dbReference type="RefSeq" id="XP_012180892.1">
    <property type="nucleotide sequence ID" value="XM_012325502.1"/>
</dbReference>
<proteinExistence type="predicted"/>
<reference evidence="1 2" key="1">
    <citation type="journal article" date="2012" name="Appl. Environ. Microbiol.">
        <title>Short-read sequencing for genomic analysis of the brown rot fungus Fibroporia radiculosa.</title>
        <authorList>
            <person name="Tang J.D."/>
            <person name="Perkins A.D."/>
            <person name="Sonstegard T.S."/>
            <person name="Schroeder S.G."/>
            <person name="Burgess S.C."/>
            <person name="Diehl S.V."/>
        </authorList>
    </citation>
    <scope>NUCLEOTIDE SEQUENCE [LARGE SCALE GENOMIC DNA]</scope>
    <source>
        <strain evidence="1 2">TFFH 294</strain>
    </source>
</reference>